<gene>
    <name evidence="2" type="ORF">GIL414_LOCUS45277</name>
    <name evidence="3" type="ORF">GIL414_LOCUS53518</name>
    <name evidence="1" type="ORF">SMN809_LOCUS36323</name>
</gene>
<accession>A0A8S3CP44</accession>
<feature type="non-terminal residue" evidence="3">
    <location>
        <position position="1"/>
    </location>
</feature>
<dbReference type="Proteomes" id="UP000681720">
    <property type="component" value="Unassembled WGS sequence"/>
</dbReference>
<comment type="caution">
    <text evidence="3">The sequence shown here is derived from an EMBL/GenBank/DDBJ whole genome shotgun (WGS) entry which is preliminary data.</text>
</comment>
<organism evidence="3 4">
    <name type="scientific">Rotaria magnacalcarata</name>
    <dbReference type="NCBI Taxonomy" id="392030"/>
    <lineage>
        <taxon>Eukaryota</taxon>
        <taxon>Metazoa</taxon>
        <taxon>Spiralia</taxon>
        <taxon>Gnathifera</taxon>
        <taxon>Rotifera</taxon>
        <taxon>Eurotatoria</taxon>
        <taxon>Bdelloidea</taxon>
        <taxon>Philodinida</taxon>
        <taxon>Philodinidae</taxon>
        <taxon>Rotaria</taxon>
    </lineage>
</organism>
<dbReference type="AlphaFoldDB" id="A0A8S3CP44"/>
<protein>
    <submittedName>
        <fullName evidence="3">Uncharacterized protein</fullName>
    </submittedName>
</protein>
<evidence type="ECO:0000313" key="4">
    <source>
        <dbReference type="Proteomes" id="UP000681720"/>
    </source>
</evidence>
<evidence type="ECO:0000313" key="1">
    <source>
        <dbReference type="EMBL" id="CAF4533126.1"/>
    </source>
</evidence>
<dbReference type="EMBL" id="CAJOBJ010138841">
    <property type="protein sequence ID" value="CAF4754039.1"/>
    <property type="molecule type" value="Genomic_DNA"/>
</dbReference>
<evidence type="ECO:0000313" key="3">
    <source>
        <dbReference type="EMBL" id="CAF4935233.1"/>
    </source>
</evidence>
<evidence type="ECO:0000313" key="2">
    <source>
        <dbReference type="EMBL" id="CAF4754039.1"/>
    </source>
</evidence>
<dbReference type="Proteomes" id="UP000676336">
    <property type="component" value="Unassembled WGS sequence"/>
</dbReference>
<sequence length="31" mass="3502">MDNYETARRIMEKSAPPNCVAAYLPNGTEMQ</sequence>
<proteinExistence type="predicted"/>
<reference evidence="3" key="1">
    <citation type="submission" date="2021-02" db="EMBL/GenBank/DDBJ databases">
        <authorList>
            <person name="Nowell W R."/>
        </authorList>
    </citation>
    <scope>NUCLEOTIDE SEQUENCE</scope>
</reference>
<dbReference type="EMBL" id="CAJOBJ010185738">
    <property type="protein sequence ID" value="CAF4935233.1"/>
    <property type="molecule type" value="Genomic_DNA"/>
</dbReference>
<dbReference type="EMBL" id="CAJOBI010089081">
    <property type="protein sequence ID" value="CAF4533126.1"/>
    <property type="molecule type" value="Genomic_DNA"/>
</dbReference>
<name>A0A8S3CP44_9BILA</name>